<dbReference type="OrthoDB" id="8909581at2"/>
<dbReference type="Gene3D" id="3.30.70.100">
    <property type="match status" value="1"/>
</dbReference>
<reference evidence="2 3" key="1">
    <citation type="submission" date="2018-10" db="EMBL/GenBank/DDBJ databases">
        <title>Xanthobacter tagetidis genome sequencing and assembly.</title>
        <authorList>
            <person name="Maclea K.S."/>
            <person name="Goen A.E."/>
            <person name="Fatima S.A."/>
        </authorList>
    </citation>
    <scope>NUCLEOTIDE SEQUENCE [LARGE SCALE GENOMIC DNA]</scope>
    <source>
        <strain evidence="2 3">ATCC 700314</strain>
    </source>
</reference>
<dbReference type="SUPFAM" id="SSF54909">
    <property type="entry name" value="Dimeric alpha+beta barrel"/>
    <property type="match status" value="1"/>
</dbReference>
<dbReference type="Proteomes" id="UP000269692">
    <property type="component" value="Unassembled WGS sequence"/>
</dbReference>
<dbReference type="InterPro" id="IPR011008">
    <property type="entry name" value="Dimeric_a/b-barrel"/>
</dbReference>
<dbReference type="EMBL" id="RCTF01000017">
    <property type="protein sequence ID" value="RLP74867.1"/>
    <property type="molecule type" value="Genomic_DNA"/>
</dbReference>
<gene>
    <name evidence="2" type="ORF">D9R14_17850</name>
</gene>
<proteinExistence type="predicted"/>
<dbReference type="PANTHER" id="PTHR40257:SF1">
    <property type="entry name" value="DUF1330 DOMAIN-CONTAINING PROTEIN"/>
    <property type="match status" value="1"/>
</dbReference>
<dbReference type="AlphaFoldDB" id="A0A3L7A3T8"/>
<feature type="domain" description="DUF1330" evidence="1">
    <location>
        <begin position="47"/>
        <end position="120"/>
    </location>
</feature>
<keyword evidence="3" id="KW-1185">Reference proteome</keyword>
<dbReference type="PANTHER" id="PTHR40257">
    <property type="match status" value="1"/>
</dbReference>
<protein>
    <submittedName>
        <fullName evidence="2">DUF1330 domain-containing protein</fullName>
    </submittedName>
</protein>
<dbReference type="RefSeq" id="WP_121624702.1">
    <property type="nucleotide sequence ID" value="NZ_JACIIW010000005.1"/>
</dbReference>
<organism evidence="2 3">
    <name type="scientific">Xanthobacter tagetidis</name>
    <dbReference type="NCBI Taxonomy" id="60216"/>
    <lineage>
        <taxon>Bacteria</taxon>
        <taxon>Pseudomonadati</taxon>
        <taxon>Pseudomonadota</taxon>
        <taxon>Alphaproteobacteria</taxon>
        <taxon>Hyphomicrobiales</taxon>
        <taxon>Xanthobacteraceae</taxon>
        <taxon>Xanthobacter</taxon>
    </lineage>
</organism>
<evidence type="ECO:0000259" key="1">
    <source>
        <dbReference type="Pfam" id="PF07045"/>
    </source>
</evidence>
<comment type="caution">
    <text evidence="2">The sequence shown here is derived from an EMBL/GenBank/DDBJ whole genome shotgun (WGS) entry which is preliminary data.</text>
</comment>
<evidence type="ECO:0000313" key="2">
    <source>
        <dbReference type="EMBL" id="RLP74867.1"/>
    </source>
</evidence>
<sequence length="139" mass="15128">MEAYTSFAKPVFEAFRADDRPGPVHMLNLIRLRVQAAYEDRRAATGIEAYRAYGRLSAPVLADLGGRIVWRGGFELSLVGPAGTAWDIAFIAEYPSPAAFVAMFADPRYRAALVHRQAGVADSRLVRFRPLPAGAGFSG</sequence>
<name>A0A3L7A3T8_9HYPH</name>
<evidence type="ECO:0000313" key="3">
    <source>
        <dbReference type="Proteomes" id="UP000269692"/>
    </source>
</evidence>
<accession>A0A3L7A3T8</accession>
<dbReference type="Pfam" id="PF07045">
    <property type="entry name" value="DUF1330"/>
    <property type="match status" value="1"/>
</dbReference>
<dbReference type="InterPro" id="IPR010753">
    <property type="entry name" value="DUF1330"/>
</dbReference>